<evidence type="ECO:0000256" key="2">
    <source>
        <dbReference type="ARBA" id="ARBA00022723"/>
    </source>
</evidence>
<dbReference type="GO" id="GO:0004132">
    <property type="term" value="F:dCMP deaminase activity"/>
    <property type="evidence" value="ECO:0007669"/>
    <property type="project" value="TreeGrafter"/>
</dbReference>
<reference evidence="6 7" key="1">
    <citation type="journal article" date="2014" name="Int. J. Syst. Evol. Microbiol.">
        <title>Complete genome sequence of Corynebacterium casei LMG S-19264T (=DSM 44701T), isolated from a smear-ripened cheese.</title>
        <authorList>
            <consortium name="US DOE Joint Genome Institute (JGI-PGF)"/>
            <person name="Walter F."/>
            <person name="Albersmeier A."/>
            <person name="Kalinowski J."/>
            <person name="Ruckert C."/>
        </authorList>
    </citation>
    <scope>NUCLEOTIDE SEQUENCE [LARGE SCALE GENOMIC DNA]</scope>
    <source>
        <strain evidence="6 7">CGMCC 1.15896</strain>
    </source>
</reference>
<dbReference type="GO" id="GO:0005737">
    <property type="term" value="C:cytoplasm"/>
    <property type="evidence" value="ECO:0007669"/>
    <property type="project" value="TreeGrafter"/>
</dbReference>
<dbReference type="PROSITE" id="PS00903">
    <property type="entry name" value="CYT_DCMP_DEAMINASES_1"/>
    <property type="match status" value="1"/>
</dbReference>
<keyword evidence="2" id="KW-0479">Metal-binding</keyword>
<dbReference type="NCBIfam" id="NF041025">
    <property type="entry name" value="antiphage_deaminase"/>
    <property type="match status" value="1"/>
</dbReference>
<evidence type="ECO:0000259" key="5">
    <source>
        <dbReference type="PROSITE" id="PS51747"/>
    </source>
</evidence>
<keyword evidence="4" id="KW-0862">Zinc</keyword>
<organism evidence="6 7">
    <name type="scientific">Pelagibacterium lentulum</name>
    <dbReference type="NCBI Taxonomy" id="2029865"/>
    <lineage>
        <taxon>Bacteria</taxon>
        <taxon>Pseudomonadati</taxon>
        <taxon>Pseudomonadota</taxon>
        <taxon>Alphaproteobacteria</taxon>
        <taxon>Hyphomicrobiales</taxon>
        <taxon>Devosiaceae</taxon>
        <taxon>Pelagibacterium</taxon>
    </lineage>
</organism>
<name>A0A916RAM4_9HYPH</name>
<dbReference type="InterPro" id="IPR002125">
    <property type="entry name" value="CMP_dCMP_dom"/>
</dbReference>
<comment type="similarity">
    <text evidence="1">Belongs to the cytidine and deoxycytidylate deaminase family.</text>
</comment>
<dbReference type="Gene3D" id="3.40.140.10">
    <property type="entry name" value="Cytidine Deaminase, domain 2"/>
    <property type="match status" value="1"/>
</dbReference>
<dbReference type="SUPFAM" id="SSF53927">
    <property type="entry name" value="Cytidine deaminase-like"/>
    <property type="match status" value="1"/>
</dbReference>
<comment type="caution">
    <text evidence="6">The sequence shown here is derived from an EMBL/GenBank/DDBJ whole genome shotgun (WGS) entry which is preliminary data.</text>
</comment>
<dbReference type="AlphaFoldDB" id="A0A916RAM4"/>
<evidence type="ECO:0000313" key="7">
    <source>
        <dbReference type="Proteomes" id="UP000596977"/>
    </source>
</evidence>
<evidence type="ECO:0000256" key="1">
    <source>
        <dbReference type="ARBA" id="ARBA00006576"/>
    </source>
</evidence>
<protein>
    <submittedName>
        <fullName evidence="6">Deoxycytidylate deaminase</fullName>
    </submittedName>
</protein>
<dbReference type="PANTHER" id="PTHR11086">
    <property type="entry name" value="DEOXYCYTIDYLATE DEAMINASE-RELATED"/>
    <property type="match status" value="1"/>
</dbReference>
<dbReference type="Pfam" id="PF00383">
    <property type="entry name" value="dCMP_cyt_deam_1"/>
    <property type="match status" value="1"/>
</dbReference>
<keyword evidence="3" id="KW-0378">Hydrolase</keyword>
<dbReference type="InterPro" id="IPR015517">
    <property type="entry name" value="dCMP_deaminase-rel"/>
</dbReference>
<dbReference type="OrthoDB" id="9788517at2"/>
<proteinExistence type="inferred from homology"/>
<sequence length="532" mass="60027">MLKIIDFPEIFVGLVAPVGVDLQPTKNALVASFEAKGYQAAIIKVTEAFPFLNSHLKSETHLDNSNYHSRVESYIRFGNEVRRLFKKDEILAASSVFSIVRARRRHIKEARLKEPSDIYAKRVFIIDQLKRPEEVDLLRRVYGDLFLQVSVYARRETRAKYIAQQVEKQLATRDGQTPESMALELIAKDENEASSDHGQRVAKTFHGADFIVNTEVTSASAKDQVARLVEIVFGANDISPTKQEYGMNTAKTAALRTLDLSRQVGAAIFTRAGEILSLGSNEVPKAGGGTYWCDEPGIDAREYTWEGDTNDELKNTVARQFFEIVASTFDVSEEFDTFVRRKEVKEARLLDALEYGRIVHAEMSALMDAARTGSSVKNTVLYTTTFPCHMCAKHIVASGVGKVVYLEPYPKSLVPLLHIDSVEIDGSDRGKYRKYPSVKFEHFFGVTPRRYRPFFERAKRKDGASRFVRYIDGKVRPIFTIYRPFYIELERNVIEVGLAELNALAKEENGTSPRLLVSPAKSDLPARNDPHP</sequence>
<feature type="domain" description="CMP/dCMP-type deaminase" evidence="5">
    <location>
        <begin position="241"/>
        <end position="416"/>
    </location>
</feature>
<dbReference type="RefSeq" id="WP_127073040.1">
    <property type="nucleotide sequence ID" value="NZ_BMKB01000001.1"/>
</dbReference>
<evidence type="ECO:0000256" key="3">
    <source>
        <dbReference type="ARBA" id="ARBA00022801"/>
    </source>
</evidence>
<dbReference type="InterPro" id="IPR016193">
    <property type="entry name" value="Cytidine_deaminase-like"/>
</dbReference>
<accession>A0A916RAM4</accession>
<dbReference type="Proteomes" id="UP000596977">
    <property type="component" value="Unassembled WGS sequence"/>
</dbReference>
<dbReference type="PANTHER" id="PTHR11086:SF18">
    <property type="entry name" value="DEOXYCYTIDYLATE DEAMINASE"/>
    <property type="match status" value="1"/>
</dbReference>
<dbReference type="PROSITE" id="PS51747">
    <property type="entry name" value="CYT_DCMP_DEAMINASES_2"/>
    <property type="match status" value="1"/>
</dbReference>
<dbReference type="InterPro" id="IPR016192">
    <property type="entry name" value="APOBEC/CMP_deaminase_Zn-bd"/>
</dbReference>
<keyword evidence="7" id="KW-1185">Reference proteome</keyword>
<evidence type="ECO:0000256" key="4">
    <source>
        <dbReference type="ARBA" id="ARBA00022833"/>
    </source>
</evidence>
<dbReference type="EMBL" id="BMKB01000001">
    <property type="protein sequence ID" value="GGA42043.1"/>
    <property type="molecule type" value="Genomic_DNA"/>
</dbReference>
<evidence type="ECO:0000313" key="6">
    <source>
        <dbReference type="EMBL" id="GGA42043.1"/>
    </source>
</evidence>
<dbReference type="Gene3D" id="3.40.50.300">
    <property type="entry name" value="P-loop containing nucleotide triphosphate hydrolases"/>
    <property type="match status" value="1"/>
</dbReference>
<gene>
    <name evidence="6" type="ORF">GCM10011499_09660</name>
</gene>
<dbReference type="GO" id="GO:0008270">
    <property type="term" value="F:zinc ion binding"/>
    <property type="evidence" value="ECO:0007669"/>
    <property type="project" value="InterPro"/>
</dbReference>
<dbReference type="InterPro" id="IPR027417">
    <property type="entry name" value="P-loop_NTPase"/>
</dbReference>